<dbReference type="Gene3D" id="1.10.10.60">
    <property type="entry name" value="Homeodomain-like"/>
    <property type="match status" value="2"/>
</dbReference>
<keyword evidence="3" id="KW-0804">Transcription</keyword>
<dbReference type="PANTHER" id="PTHR43280">
    <property type="entry name" value="ARAC-FAMILY TRANSCRIPTIONAL REGULATOR"/>
    <property type="match status" value="1"/>
</dbReference>
<evidence type="ECO:0000256" key="1">
    <source>
        <dbReference type="ARBA" id="ARBA00023015"/>
    </source>
</evidence>
<organism evidence="5 6">
    <name type="scientific">[Clostridium] methylpentosum DSM 5476</name>
    <dbReference type="NCBI Taxonomy" id="537013"/>
    <lineage>
        <taxon>Bacteria</taxon>
        <taxon>Bacillati</taxon>
        <taxon>Bacillota</taxon>
        <taxon>Clostridia</taxon>
        <taxon>Eubacteriales</taxon>
        <taxon>Oscillospiraceae</taxon>
        <taxon>Oscillospiraceae incertae sedis</taxon>
    </lineage>
</organism>
<dbReference type="SMART" id="SM00342">
    <property type="entry name" value="HTH_ARAC"/>
    <property type="match status" value="1"/>
</dbReference>
<evidence type="ECO:0000256" key="2">
    <source>
        <dbReference type="ARBA" id="ARBA00023125"/>
    </source>
</evidence>
<dbReference type="SUPFAM" id="SSF46689">
    <property type="entry name" value="Homeodomain-like"/>
    <property type="match status" value="2"/>
</dbReference>
<evidence type="ECO:0000313" key="5">
    <source>
        <dbReference type="EMBL" id="EEG32217.1"/>
    </source>
</evidence>
<keyword evidence="1" id="KW-0805">Transcription regulation</keyword>
<dbReference type="InterPro" id="IPR037923">
    <property type="entry name" value="HTH-like"/>
</dbReference>
<dbReference type="EMBL" id="ACEC01000007">
    <property type="protein sequence ID" value="EEG32217.1"/>
    <property type="molecule type" value="Genomic_DNA"/>
</dbReference>
<protein>
    <submittedName>
        <fullName evidence="5">Transcriptional regulator, AraC family</fullName>
    </submittedName>
</protein>
<dbReference type="Pfam" id="PF02311">
    <property type="entry name" value="AraC_binding"/>
    <property type="match status" value="1"/>
</dbReference>
<dbReference type="InterPro" id="IPR009057">
    <property type="entry name" value="Homeodomain-like_sf"/>
</dbReference>
<accession>C0E8K8</accession>
<keyword evidence="6" id="KW-1185">Reference proteome</keyword>
<dbReference type="PROSITE" id="PS01124">
    <property type="entry name" value="HTH_ARAC_FAMILY_2"/>
    <property type="match status" value="1"/>
</dbReference>
<dbReference type="PANTHER" id="PTHR43280:SF2">
    <property type="entry name" value="HTH-TYPE TRANSCRIPTIONAL REGULATOR EXSA"/>
    <property type="match status" value="1"/>
</dbReference>
<dbReference type="SUPFAM" id="SSF51215">
    <property type="entry name" value="Regulatory protein AraC"/>
    <property type="match status" value="1"/>
</dbReference>
<dbReference type="InterPro" id="IPR003313">
    <property type="entry name" value="AraC-bd"/>
</dbReference>
<name>C0E8K8_9FIRM</name>
<gene>
    <name evidence="5" type="ORF">CLOSTMETH_00153</name>
</gene>
<evidence type="ECO:0000313" key="6">
    <source>
        <dbReference type="Proteomes" id="UP000003340"/>
    </source>
</evidence>
<reference evidence="5 6" key="2">
    <citation type="submission" date="2009-02" db="EMBL/GenBank/DDBJ databases">
        <title>Draft genome sequence of Clostridium methylpentosum (DSM 5476).</title>
        <authorList>
            <person name="Sudarsanam P."/>
            <person name="Ley R."/>
            <person name="Guruge J."/>
            <person name="Turnbaugh P.J."/>
            <person name="Mahowald M."/>
            <person name="Liep D."/>
            <person name="Gordon J."/>
        </authorList>
    </citation>
    <scope>NUCLEOTIDE SEQUENCE [LARGE SCALE GENOMIC DNA]</scope>
    <source>
        <strain evidence="5 6">DSM 5476</strain>
    </source>
</reference>
<comment type="caution">
    <text evidence="5">The sequence shown here is derived from an EMBL/GenBank/DDBJ whole genome shotgun (WGS) entry which is preliminary data.</text>
</comment>
<dbReference type="Proteomes" id="UP000003340">
    <property type="component" value="Unassembled WGS sequence"/>
</dbReference>
<evidence type="ECO:0000259" key="4">
    <source>
        <dbReference type="PROSITE" id="PS01124"/>
    </source>
</evidence>
<dbReference type="Pfam" id="PF12833">
    <property type="entry name" value="HTH_18"/>
    <property type="match status" value="1"/>
</dbReference>
<dbReference type="InterPro" id="IPR020449">
    <property type="entry name" value="Tscrpt_reg_AraC-type_HTH"/>
</dbReference>
<keyword evidence="2" id="KW-0238">DNA-binding</keyword>
<dbReference type="PROSITE" id="PS00041">
    <property type="entry name" value="HTH_ARAC_FAMILY_1"/>
    <property type="match status" value="1"/>
</dbReference>
<dbReference type="InterPro" id="IPR018060">
    <property type="entry name" value="HTH_AraC"/>
</dbReference>
<dbReference type="AlphaFoldDB" id="C0E8K8"/>
<sequence>MLKYNLDISDDSTWITATPSSVATSLPFYLTEVGKFYAGKGYYTERSDKDSYLILYTISGRGSITVDGNEIDIYAHNAVFINCNSHQFYKTESDVPWVFLWAHINGTGVEPYYSLVNVGRVSQEKISDYADFVELFEEILITSKFNDVRTLSNLSVNLQRLLSIILKSRLSSSNNKKHESHIADIRSSVDYIRKNYKRQISIDDIIHRINISKYYFIRLFKQYMGTTPYDYLINYRINQAKILLNSTSMPIGDISQEVGFLDESNFISHFKRQTGIKPTEYRNSTLGFHRPPKDAPKEE</sequence>
<dbReference type="PRINTS" id="PR00032">
    <property type="entry name" value="HTHARAC"/>
</dbReference>
<dbReference type="eggNOG" id="COG4977">
    <property type="taxonomic scope" value="Bacteria"/>
</dbReference>
<dbReference type="GO" id="GO:0003700">
    <property type="term" value="F:DNA-binding transcription factor activity"/>
    <property type="evidence" value="ECO:0007669"/>
    <property type="project" value="InterPro"/>
</dbReference>
<dbReference type="InterPro" id="IPR018062">
    <property type="entry name" value="HTH_AraC-typ_CS"/>
</dbReference>
<dbReference type="HOGENOM" id="CLU_000445_88_6_9"/>
<dbReference type="STRING" id="537013.CLOSTMETH_00153"/>
<feature type="domain" description="HTH araC/xylS-type" evidence="4">
    <location>
        <begin position="186"/>
        <end position="284"/>
    </location>
</feature>
<evidence type="ECO:0000256" key="3">
    <source>
        <dbReference type="ARBA" id="ARBA00023163"/>
    </source>
</evidence>
<dbReference type="GO" id="GO:0043565">
    <property type="term" value="F:sequence-specific DNA binding"/>
    <property type="evidence" value="ECO:0007669"/>
    <property type="project" value="InterPro"/>
</dbReference>
<proteinExistence type="predicted"/>
<dbReference type="Gene3D" id="2.60.120.280">
    <property type="entry name" value="Regulatory protein AraC"/>
    <property type="match status" value="1"/>
</dbReference>
<reference evidence="5 6" key="1">
    <citation type="submission" date="2009-01" db="EMBL/GenBank/DDBJ databases">
        <authorList>
            <person name="Fulton L."/>
            <person name="Clifton S."/>
            <person name="Fulton B."/>
            <person name="Xu J."/>
            <person name="Minx P."/>
            <person name="Pepin K.H."/>
            <person name="Johnson M."/>
            <person name="Bhonagiri V."/>
            <person name="Nash W.E."/>
            <person name="Mardis E.R."/>
            <person name="Wilson R.K."/>
        </authorList>
    </citation>
    <scope>NUCLEOTIDE SEQUENCE [LARGE SCALE GENOMIC DNA]</scope>
    <source>
        <strain evidence="5 6">DSM 5476</strain>
    </source>
</reference>